<dbReference type="InterPro" id="IPR053733">
    <property type="entry name" value="Heme_Transport_Util_sf"/>
</dbReference>
<evidence type="ECO:0000259" key="1">
    <source>
        <dbReference type="Pfam" id="PF05171"/>
    </source>
</evidence>
<protein>
    <submittedName>
        <fullName evidence="2">Hemin-degrading factor</fullName>
    </submittedName>
</protein>
<dbReference type="CDD" id="cd16830">
    <property type="entry name" value="HemS-like_N"/>
    <property type="match status" value="1"/>
</dbReference>
<feature type="domain" description="Haemin-degrading HemS/ChuX" evidence="1">
    <location>
        <begin position="39"/>
        <end position="157"/>
    </location>
</feature>
<dbReference type="AlphaFoldDB" id="A0A2S0PCJ8"/>
<dbReference type="InterPro" id="IPR007845">
    <property type="entry name" value="HemS/ChuX_dom"/>
</dbReference>
<evidence type="ECO:0000313" key="2">
    <source>
        <dbReference type="EMBL" id="AVY95052.1"/>
    </source>
</evidence>
<organism evidence="2 3">
    <name type="scientific">Microvirgula aerodenitrificans</name>
    <dbReference type="NCBI Taxonomy" id="57480"/>
    <lineage>
        <taxon>Bacteria</taxon>
        <taxon>Pseudomonadati</taxon>
        <taxon>Pseudomonadota</taxon>
        <taxon>Betaproteobacteria</taxon>
        <taxon>Neisseriales</taxon>
        <taxon>Aquaspirillaceae</taxon>
        <taxon>Microvirgula</taxon>
    </lineage>
</organism>
<dbReference type="STRING" id="1122240.GCA_000620105_01465"/>
<dbReference type="Proteomes" id="UP000244173">
    <property type="component" value="Chromosome"/>
</dbReference>
<dbReference type="GO" id="GO:0006826">
    <property type="term" value="P:iron ion transport"/>
    <property type="evidence" value="ECO:0007669"/>
    <property type="project" value="InterPro"/>
</dbReference>
<accession>A0A2S0PCJ8</accession>
<dbReference type="EMBL" id="CP028519">
    <property type="protein sequence ID" value="AVY95052.1"/>
    <property type="molecule type" value="Genomic_DNA"/>
</dbReference>
<feature type="domain" description="Haemin-degrading HemS/ChuX" evidence="1">
    <location>
        <begin position="206"/>
        <end position="337"/>
    </location>
</feature>
<dbReference type="Gene3D" id="3.40.1570.10">
    <property type="entry name" value="HemS/ChuS/ChuX like domains"/>
    <property type="match status" value="2"/>
</dbReference>
<evidence type="ECO:0000313" key="3">
    <source>
        <dbReference type="Proteomes" id="UP000244173"/>
    </source>
</evidence>
<proteinExistence type="predicted"/>
<dbReference type="RefSeq" id="WP_107889729.1">
    <property type="nucleotide sequence ID" value="NZ_CP028519.1"/>
</dbReference>
<dbReference type="Pfam" id="PF05171">
    <property type="entry name" value="HemS"/>
    <property type="match status" value="2"/>
</dbReference>
<keyword evidence="3" id="KW-1185">Reference proteome</keyword>
<dbReference type="KEGG" id="maer:DAI18_14115"/>
<reference evidence="2 3" key="1">
    <citation type="submission" date="2018-04" db="EMBL/GenBank/DDBJ databases">
        <title>Denitrifier Microvirgula.</title>
        <authorList>
            <person name="Anderson E."/>
            <person name="Jang J."/>
            <person name="Ishii S."/>
        </authorList>
    </citation>
    <scope>NUCLEOTIDE SEQUENCE [LARGE SCALE GENOMIC DNA]</scope>
    <source>
        <strain evidence="2 3">BE2.4</strain>
    </source>
</reference>
<gene>
    <name evidence="2" type="ORF">DAI18_14115</name>
</gene>
<dbReference type="OrthoDB" id="316630at2"/>
<dbReference type="SUPFAM" id="SSF144064">
    <property type="entry name" value="Heme iron utilization protein-like"/>
    <property type="match status" value="1"/>
</dbReference>
<name>A0A2S0PCJ8_9NEIS</name>
<sequence>MERAPSALWDAYRTLKSGTPMLRARDAARALAVTECELAAADPSSTWLRPDWNALLTSLAPLGTVMALVRNEACVHELTGNYANVTLAGQTGLALRPNLDLRLFLNHWCHAFATRTDTPRGPVRNLQFFDRHGEAVQKVYLRADSHADAFDALVERFRVPPTLLCIDLPPAAPAPSTGIDVEAFRTEWLSLRDIHQFHPFLRRWGLPRQQAFELAPPGHACRVDAGAAERLLNGAAADGVPIMVFVGNRGAIQIHTGQVHRIKRLGEWLNVFDPGFNLHLRTDLIADAWVVRKPGDCGPLGSLELLDANGDSIVTFFGERQPGHPERPEWTALLASLLPEDRACAG</sequence>
<dbReference type="CDD" id="cd16831">
    <property type="entry name" value="HemS-like_C"/>
    <property type="match status" value="1"/>
</dbReference>